<proteinExistence type="predicted"/>
<name>A0ABW0IFV4_9BACT</name>
<gene>
    <name evidence="1" type="ORF">ACFPMF_18875</name>
</gene>
<dbReference type="EMBL" id="JBHSMA010000006">
    <property type="protein sequence ID" value="MFC5411393.1"/>
    <property type="molecule type" value="Genomic_DNA"/>
</dbReference>
<sequence>MKNSFYFFLALVGLLSSQCTRHEIAAPNPRTPRIDYDQVSTQLMQDLATKITGTWILQKVLVKHNPRIYNRTFVKLTRDSTFINLARLTIRPAAVPRSSPRDLRRGEYDGAIEYGGKTYPVQFDIRAHHTWLVNKQGPQGLFLFQYRFPDGSSHTVEPEEAFLADLGLINDNFSLEVGNEQSKMVWRGLNRGVEQIDLVRQ</sequence>
<dbReference type="Proteomes" id="UP001596106">
    <property type="component" value="Unassembled WGS sequence"/>
</dbReference>
<evidence type="ECO:0000313" key="1">
    <source>
        <dbReference type="EMBL" id="MFC5411393.1"/>
    </source>
</evidence>
<keyword evidence="2" id="KW-1185">Reference proteome</keyword>
<organism evidence="1 2">
    <name type="scientific">Larkinella bovis</name>
    <dbReference type="NCBI Taxonomy" id="683041"/>
    <lineage>
        <taxon>Bacteria</taxon>
        <taxon>Pseudomonadati</taxon>
        <taxon>Bacteroidota</taxon>
        <taxon>Cytophagia</taxon>
        <taxon>Cytophagales</taxon>
        <taxon>Spirosomataceae</taxon>
        <taxon>Larkinella</taxon>
    </lineage>
</organism>
<accession>A0ABW0IFV4</accession>
<protein>
    <submittedName>
        <fullName evidence="1">Uncharacterized protein</fullName>
    </submittedName>
</protein>
<comment type="caution">
    <text evidence="1">The sequence shown here is derived from an EMBL/GenBank/DDBJ whole genome shotgun (WGS) entry which is preliminary data.</text>
</comment>
<reference evidence="2" key="1">
    <citation type="journal article" date="2019" name="Int. J. Syst. Evol. Microbiol.">
        <title>The Global Catalogue of Microorganisms (GCM) 10K type strain sequencing project: providing services to taxonomists for standard genome sequencing and annotation.</title>
        <authorList>
            <consortium name="The Broad Institute Genomics Platform"/>
            <consortium name="The Broad Institute Genome Sequencing Center for Infectious Disease"/>
            <person name="Wu L."/>
            <person name="Ma J."/>
        </authorList>
    </citation>
    <scope>NUCLEOTIDE SEQUENCE [LARGE SCALE GENOMIC DNA]</scope>
    <source>
        <strain evidence="2">CCUG 55250</strain>
    </source>
</reference>
<evidence type="ECO:0000313" key="2">
    <source>
        <dbReference type="Proteomes" id="UP001596106"/>
    </source>
</evidence>
<dbReference type="RefSeq" id="WP_379848249.1">
    <property type="nucleotide sequence ID" value="NZ_JBHSMA010000006.1"/>
</dbReference>